<evidence type="ECO:0000313" key="1">
    <source>
        <dbReference type="EMBL" id="MBD2181486.1"/>
    </source>
</evidence>
<protein>
    <submittedName>
        <fullName evidence="1">Uncharacterized protein</fullName>
    </submittedName>
</protein>
<keyword evidence="2" id="KW-1185">Reference proteome</keyword>
<reference evidence="1" key="2">
    <citation type="submission" date="2020-08" db="EMBL/GenBank/DDBJ databases">
        <authorList>
            <person name="Chen M."/>
            <person name="Teng W."/>
            <person name="Zhao L."/>
            <person name="Hu C."/>
            <person name="Zhou Y."/>
            <person name="Han B."/>
            <person name="Song L."/>
            <person name="Shu W."/>
        </authorList>
    </citation>
    <scope>NUCLEOTIDE SEQUENCE</scope>
    <source>
        <strain evidence="1">FACHB-1375</strain>
    </source>
</reference>
<sequence length="216" mass="23381">MEQEKNLTMIGTDRTNLNNTPLSAIQTAKAQSAVLDYHFTVPLGNPGWGNVGGCFSVDSSSLTGIGYETVGIASGAWRFFSTDESSTWLDGGGSLTNGIVNFSNGKLSGIEVSGESEICDWGLLKWSFCDNSFTARWENLAWDAIGEITYEGGIVQRDLLPAIRSPITFAGLSFIAGSLVGIDLNNKRNCLMPDRDSKCERCPQFQKFLDGSNNQV</sequence>
<proteinExistence type="predicted"/>
<reference evidence="1" key="1">
    <citation type="journal article" date="2015" name="ISME J.">
        <title>Draft Genome Sequence of Streptomyces incarnatus NRRL8089, which Produces the Nucleoside Antibiotic Sinefungin.</title>
        <authorList>
            <person name="Oshima K."/>
            <person name="Hattori M."/>
            <person name="Shimizu H."/>
            <person name="Fukuda K."/>
            <person name="Nemoto M."/>
            <person name="Inagaki K."/>
            <person name="Tamura T."/>
        </authorList>
    </citation>
    <scope>NUCLEOTIDE SEQUENCE</scope>
    <source>
        <strain evidence="1">FACHB-1375</strain>
    </source>
</reference>
<dbReference type="RefSeq" id="WP_190464292.1">
    <property type="nucleotide sequence ID" value="NZ_JACJPW010000021.1"/>
</dbReference>
<dbReference type="AlphaFoldDB" id="A0A926VCS4"/>
<evidence type="ECO:0000313" key="2">
    <source>
        <dbReference type="Proteomes" id="UP000641646"/>
    </source>
</evidence>
<gene>
    <name evidence="1" type="ORF">H6G03_10260</name>
</gene>
<name>A0A926VCS4_9CYAN</name>
<dbReference type="Proteomes" id="UP000641646">
    <property type="component" value="Unassembled WGS sequence"/>
</dbReference>
<dbReference type="EMBL" id="JACJPW010000021">
    <property type="protein sequence ID" value="MBD2181486.1"/>
    <property type="molecule type" value="Genomic_DNA"/>
</dbReference>
<accession>A0A926VCS4</accession>
<organism evidence="1 2">
    <name type="scientific">Aerosakkonema funiforme FACHB-1375</name>
    <dbReference type="NCBI Taxonomy" id="2949571"/>
    <lineage>
        <taxon>Bacteria</taxon>
        <taxon>Bacillati</taxon>
        <taxon>Cyanobacteriota</taxon>
        <taxon>Cyanophyceae</taxon>
        <taxon>Oscillatoriophycideae</taxon>
        <taxon>Aerosakkonematales</taxon>
        <taxon>Aerosakkonemataceae</taxon>
        <taxon>Aerosakkonema</taxon>
    </lineage>
</organism>
<comment type="caution">
    <text evidence="1">The sequence shown here is derived from an EMBL/GenBank/DDBJ whole genome shotgun (WGS) entry which is preliminary data.</text>
</comment>